<dbReference type="OrthoDB" id="5835829at2759"/>
<dbReference type="FunFam" id="3.40.50.2000:FF:000060">
    <property type="entry name" value="Glycosyltransferase"/>
    <property type="match status" value="1"/>
</dbReference>
<feature type="region of interest" description="Disordered" evidence="4">
    <location>
        <begin position="67"/>
        <end position="110"/>
    </location>
</feature>
<comment type="similarity">
    <text evidence="1">Belongs to the UDP-glycosyltransferase family.</text>
</comment>
<keyword evidence="2" id="KW-0328">Glycosyltransferase</keyword>
<evidence type="ECO:0000256" key="4">
    <source>
        <dbReference type="SAM" id="MobiDB-lite"/>
    </source>
</evidence>
<dbReference type="KEGG" id="egr:104444244"/>
<feature type="region of interest" description="Disordered" evidence="4">
    <location>
        <begin position="184"/>
        <end position="236"/>
    </location>
</feature>
<dbReference type="Gene3D" id="3.40.50.2000">
    <property type="entry name" value="Glycogen Phosphorylase B"/>
    <property type="match status" value="3"/>
</dbReference>
<dbReference type="OMA" id="CMELCKH"/>
<gene>
    <name evidence="5" type="ORF">EUGRSUZ_E01246</name>
</gene>
<dbReference type="eggNOG" id="KOG1192">
    <property type="taxonomic scope" value="Eukaryota"/>
</dbReference>
<dbReference type="Pfam" id="PF00201">
    <property type="entry name" value="UDPGT"/>
    <property type="match status" value="1"/>
</dbReference>
<evidence type="ECO:0008006" key="6">
    <source>
        <dbReference type="Google" id="ProtNLM"/>
    </source>
</evidence>
<dbReference type="InParanoid" id="A0A059C3F6"/>
<dbReference type="PANTHER" id="PTHR48047:SF131">
    <property type="entry name" value="GLYCOSYLTRANSFERASE"/>
    <property type="match status" value="1"/>
</dbReference>
<organism evidence="5">
    <name type="scientific">Eucalyptus grandis</name>
    <name type="common">Flooded gum</name>
    <dbReference type="NCBI Taxonomy" id="71139"/>
    <lineage>
        <taxon>Eukaryota</taxon>
        <taxon>Viridiplantae</taxon>
        <taxon>Streptophyta</taxon>
        <taxon>Embryophyta</taxon>
        <taxon>Tracheophyta</taxon>
        <taxon>Spermatophyta</taxon>
        <taxon>Magnoliopsida</taxon>
        <taxon>eudicotyledons</taxon>
        <taxon>Gunneridae</taxon>
        <taxon>Pentapetalae</taxon>
        <taxon>rosids</taxon>
        <taxon>malvids</taxon>
        <taxon>Myrtales</taxon>
        <taxon>Myrtaceae</taxon>
        <taxon>Myrtoideae</taxon>
        <taxon>Eucalypteae</taxon>
        <taxon>Eucalyptus</taxon>
    </lineage>
</organism>
<evidence type="ECO:0000256" key="2">
    <source>
        <dbReference type="ARBA" id="ARBA00022676"/>
    </source>
</evidence>
<evidence type="ECO:0000313" key="5">
    <source>
        <dbReference type="EMBL" id="KCW72799.1"/>
    </source>
</evidence>
<dbReference type="CDD" id="cd03784">
    <property type="entry name" value="GT1_Gtf-like"/>
    <property type="match status" value="1"/>
</dbReference>
<keyword evidence="3" id="KW-0808">Transferase</keyword>
<reference evidence="5" key="1">
    <citation type="submission" date="2013-07" db="EMBL/GenBank/DDBJ databases">
        <title>The genome of Eucalyptus grandis.</title>
        <authorList>
            <person name="Schmutz J."/>
            <person name="Hayes R."/>
            <person name="Myburg A."/>
            <person name="Tuskan G."/>
            <person name="Grattapaglia D."/>
            <person name="Rokhsar D.S."/>
        </authorList>
    </citation>
    <scope>NUCLEOTIDE SEQUENCE</scope>
    <source>
        <tissue evidence="5">Leaf extractions</tissue>
    </source>
</reference>
<dbReference type="PANTHER" id="PTHR48047">
    <property type="entry name" value="GLYCOSYLTRANSFERASE"/>
    <property type="match status" value="1"/>
</dbReference>
<proteinExistence type="inferred from homology"/>
<dbReference type="EMBL" id="KK198757">
    <property type="protein sequence ID" value="KCW72799.1"/>
    <property type="molecule type" value="Genomic_DNA"/>
</dbReference>
<feature type="compositionally biased region" description="Gly residues" evidence="4">
    <location>
        <begin position="195"/>
        <end position="207"/>
    </location>
</feature>
<dbReference type="Gramene" id="KCW72799">
    <property type="protein sequence ID" value="KCW72799"/>
    <property type="gene ID" value="EUGRSUZ_E01246"/>
</dbReference>
<dbReference type="InterPro" id="IPR002213">
    <property type="entry name" value="UDP_glucos_trans"/>
</dbReference>
<dbReference type="GO" id="GO:0035251">
    <property type="term" value="F:UDP-glucosyltransferase activity"/>
    <property type="evidence" value="ECO:0000318"/>
    <property type="project" value="GO_Central"/>
</dbReference>
<sequence length="521" mass="55637">MSSASPSPPPEILVVPFFGQGHLLPCMELCKHIAARNLRATLVISSNLSSSIPSALRHHHPLLQIAEIPSSPTPPAQPGSDPMEGHRAHHSQMAQGLESMLSPRPDDPSPARPACAVLDVMLGWSGEIFAKYQIPTVGFFTSGACSSAIELAVWKAKVEDLKPGETCRLPGLPEDLALTASDLKRRPMGMPPHLRGGGGRGGGGGPPNLGPGPPRPAGVVGPKFMGPPGPGQQPPWVEESGGCIAMLFHTCAELEGLFLDYLAGQVSKPVWGVGPLLPEQYWKSAGSLLHDREIRSNRQSSVSEDEVVQWLDSKPRGSVLYVSFGSEVGPTAEEYPELAAALEASARPFVWSIQYGAGRRGPPRTFLGGSPDSESDQGYFPHGLDEKVGERGLIIRGWAPQLLILSHPSTGGFLSHCGWNSTVEAIGRGVPFLTWPIRGDQYYNAKLVVDHLKIGHPVSEDMSKDVTRDDIGKGIENLMADEGARERAARIRTTFEHGFPASAAAALDAFRDLIVGKTAVP</sequence>
<protein>
    <recommendedName>
        <fullName evidence="6">Glycosyltransferase</fullName>
    </recommendedName>
</protein>
<dbReference type="AlphaFoldDB" id="A0A059C3F6"/>
<name>A0A059C3F6_EUCGR</name>
<dbReference type="SUPFAM" id="SSF53756">
    <property type="entry name" value="UDP-Glycosyltransferase/glycogen phosphorylase"/>
    <property type="match status" value="1"/>
</dbReference>
<accession>A0A059C3F6</accession>
<evidence type="ECO:0000256" key="1">
    <source>
        <dbReference type="ARBA" id="ARBA00009995"/>
    </source>
</evidence>
<evidence type="ECO:0000256" key="3">
    <source>
        <dbReference type="ARBA" id="ARBA00022679"/>
    </source>
</evidence>